<reference evidence="2" key="1">
    <citation type="submission" date="2021-01" db="EMBL/GenBank/DDBJ databases">
        <title>Caligus Genome Assembly.</title>
        <authorList>
            <person name="Gallardo-Escarate C."/>
        </authorList>
    </citation>
    <scope>NUCLEOTIDE SEQUENCE [LARGE SCALE GENOMIC DNA]</scope>
</reference>
<sequence length="50" mass="5687">KPFQDIDKAYKAGRYLRCCGHLNNKDNCSITKFNSSLLLRPNGQDIGQMI</sequence>
<keyword evidence="2" id="KW-1185">Reference proteome</keyword>
<organism evidence="1 2">
    <name type="scientific">Caligus rogercresseyi</name>
    <name type="common">Sea louse</name>
    <dbReference type="NCBI Taxonomy" id="217165"/>
    <lineage>
        <taxon>Eukaryota</taxon>
        <taxon>Metazoa</taxon>
        <taxon>Ecdysozoa</taxon>
        <taxon>Arthropoda</taxon>
        <taxon>Crustacea</taxon>
        <taxon>Multicrustacea</taxon>
        <taxon>Hexanauplia</taxon>
        <taxon>Copepoda</taxon>
        <taxon>Siphonostomatoida</taxon>
        <taxon>Caligidae</taxon>
        <taxon>Caligus</taxon>
    </lineage>
</organism>
<dbReference type="Proteomes" id="UP000595437">
    <property type="component" value="Chromosome 9"/>
</dbReference>
<dbReference type="EMBL" id="CP045898">
    <property type="protein sequence ID" value="QQP40222.1"/>
    <property type="molecule type" value="Genomic_DNA"/>
</dbReference>
<evidence type="ECO:0000313" key="2">
    <source>
        <dbReference type="Proteomes" id="UP000595437"/>
    </source>
</evidence>
<proteinExistence type="predicted"/>
<accession>A0A7T8GYU8</accession>
<dbReference type="AlphaFoldDB" id="A0A7T8GYU8"/>
<evidence type="ECO:0000313" key="1">
    <source>
        <dbReference type="EMBL" id="QQP40222.1"/>
    </source>
</evidence>
<protein>
    <submittedName>
        <fullName evidence="1">Uncharacterized protein</fullName>
    </submittedName>
</protein>
<feature type="non-terminal residue" evidence="1">
    <location>
        <position position="1"/>
    </location>
</feature>
<gene>
    <name evidence="1" type="ORF">FKW44_014202</name>
</gene>
<name>A0A7T8GYU8_CALRO</name>